<dbReference type="Proteomes" id="UP001358586">
    <property type="component" value="Chromosome 3"/>
</dbReference>
<dbReference type="PANTHER" id="PTHR46033">
    <property type="entry name" value="PROTEIN MAIN-LIKE 2"/>
    <property type="match status" value="1"/>
</dbReference>
<keyword evidence="3" id="KW-1185">Reference proteome</keyword>
<dbReference type="Pfam" id="PF10536">
    <property type="entry name" value="PMD"/>
    <property type="match status" value="1"/>
</dbReference>
<proteinExistence type="predicted"/>
<reference evidence="2 3" key="1">
    <citation type="submission" date="2023-03" db="EMBL/GenBank/DDBJ databases">
        <title>WGS of Gossypium arboreum.</title>
        <authorList>
            <person name="Yu D."/>
        </authorList>
    </citation>
    <scope>NUCLEOTIDE SEQUENCE [LARGE SCALE GENOMIC DNA]</scope>
    <source>
        <tissue evidence="2">Leaf</tissue>
    </source>
</reference>
<evidence type="ECO:0000259" key="1">
    <source>
        <dbReference type="Pfam" id="PF10536"/>
    </source>
</evidence>
<protein>
    <recommendedName>
        <fullName evidence="1">Aminotransferase-like plant mobile domain-containing protein</fullName>
    </recommendedName>
</protein>
<dbReference type="PANTHER" id="PTHR46033:SF8">
    <property type="entry name" value="PROTEIN MAINTENANCE OF MERISTEMS-LIKE"/>
    <property type="match status" value="1"/>
</dbReference>
<sequence length="102" mass="11288">MFELMVNLISTLTKRLCSETHTFYLPCGECTITLEDVALQLGLLVENNALTCSSKVLEPTTLCYQLLGHSPGDGEASRAIKCDNCLHAVIVYKFHLGIFPRI</sequence>
<evidence type="ECO:0000313" key="2">
    <source>
        <dbReference type="EMBL" id="KAK5840888.1"/>
    </source>
</evidence>
<dbReference type="InterPro" id="IPR019557">
    <property type="entry name" value="AminoTfrase-like_pln_mobile"/>
</dbReference>
<name>A0ABR0QPJ3_GOSAR</name>
<organism evidence="2 3">
    <name type="scientific">Gossypium arboreum</name>
    <name type="common">Tree cotton</name>
    <name type="synonym">Gossypium nanking</name>
    <dbReference type="NCBI Taxonomy" id="29729"/>
    <lineage>
        <taxon>Eukaryota</taxon>
        <taxon>Viridiplantae</taxon>
        <taxon>Streptophyta</taxon>
        <taxon>Embryophyta</taxon>
        <taxon>Tracheophyta</taxon>
        <taxon>Spermatophyta</taxon>
        <taxon>Magnoliopsida</taxon>
        <taxon>eudicotyledons</taxon>
        <taxon>Gunneridae</taxon>
        <taxon>Pentapetalae</taxon>
        <taxon>rosids</taxon>
        <taxon>malvids</taxon>
        <taxon>Malvales</taxon>
        <taxon>Malvaceae</taxon>
        <taxon>Malvoideae</taxon>
        <taxon>Gossypium</taxon>
    </lineage>
</organism>
<dbReference type="EMBL" id="JARKNE010000003">
    <property type="protein sequence ID" value="KAK5840888.1"/>
    <property type="molecule type" value="Genomic_DNA"/>
</dbReference>
<evidence type="ECO:0000313" key="3">
    <source>
        <dbReference type="Proteomes" id="UP001358586"/>
    </source>
</evidence>
<accession>A0ABR0QPJ3</accession>
<comment type="caution">
    <text evidence="2">The sequence shown here is derived from an EMBL/GenBank/DDBJ whole genome shotgun (WGS) entry which is preliminary data.</text>
</comment>
<feature type="domain" description="Aminotransferase-like plant mobile" evidence="1">
    <location>
        <begin position="7"/>
        <end position="74"/>
    </location>
</feature>
<dbReference type="InterPro" id="IPR044824">
    <property type="entry name" value="MAIN-like"/>
</dbReference>
<gene>
    <name evidence="2" type="ORF">PVK06_009793</name>
</gene>